<name>A0A518H141_9BACT</name>
<evidence type="ECO:0000313" key="4">
    <source>
        <dbReference type="EMBL" id="QDV34533.1"/>
    </source>
</evidence>
<dbReference type="InterPro" id="IPR032534">
    <property type="entry name" value="EcxA_zinc-bd"/>
</dbReference>
<dbReference type="Proteomes" id="UP000317835">
    <property type="component" value="Chromosome"/>
</dbReference>
<evidence type="ECO:0008006" key="6">
    <source>
        <dbReference type="Google" id="ProtNLM"/>
    </source>
</evidence>
<dbReference type="InterPro" id="IPR033413">
    <property type="entry name" value="DUF5117"/>
</dbReference>
<dbReference type="Pfam" id="PF16313">
    <property type="entry name" value="DUF4953"/>
    <property type="match status" value="1"/>
</dbReference>
<dbReference type="AlphaFoldDB" id="A0A518H141"/>
<dbReference type="RefSeq" id="WP_145269489.1">
    <property type="nucleotide sequence ID" value="NZ_CP036426.1"/>
</dbReference>
<dbReference type="EMBL" id="CP036426">
    <property type="protein sequence ID" value="QDV34533.1"/>
    <property type="molecule type" value="Genomic_DNA"/>
</dbReference>
<protein>
    <recommendedName>
        <fullName evidence="6">Glutamyl-and glutaminyl-tRNA synthetase</fullName>
    </recommendedName>
</protein>
<gene>
    <name evidence="4" type="ORF">ElP_24230</name>
</gene>
<dbReference type="Pfam" id="PF17148">
    <property type="entry name" value="DUF5117"/>
    <property type="match status" value="1"/>
</dbReference>
<sequence>MIAPLLVLLALPLAEDAPPTIAEATDGLEKIDGFLPLYWDDAEGKLLAEIARFDEEILYQVALSSGVGSNPIGLDRGQLGDSRVVVFHRVGPKVLLVERNTRYRAITGREAERRAVEDSFATSVHWGFTAEAVEEGRVLVDLTPFALRDAHGISAALRRSDQGSYRLDDDRSALHLPRTKGFPANTEIEAILTFATDGEPGRLVRQTTPSPEAVTVRQRLSFIELPPLGGEGSYAPRRLDPRVGVFGVEFHDYAKPITEPIETRWISRHRLEKQDPEADRSAPVEPIVYYVDPGAPEPIRSALVEGASWWAEAFEAAGFDDAFRVEILPEDADPMDVRYNVINWVHRSTRGWSYGSSVIDPRTGEILKGHVTLGSLRVRQDYLIGTGLVPVAAKEDAATGCECAMSPPVEYLDGLDPSVDAEAMSLARIRQLSAHEVGHTLGLSHNFAASSYGRASVMDYPAPLVKVTEGGEIDLSDAYDAGIGDYDKFAIRYAYSQFPPEADEDAELARIIRDGLDAGLLFLADADARPAGAAHPLANLWDNGDDPVAMLRQELEVRRIALDRFGLANLDADTPLGMLEAKLLPLYLHHRYQLQAAVKSVGGASYTYAVKSGDGVSPEPVIEVVPADRQREALDAVLSAVEPAALALPDRILDLIPPRPFGFGGGTAESFTGHTGPTFDPIAAATVAADLAVSGLLQRDRAARLADYHARDDANPGFTEVVDALVDRTWHRPKPGDGRQAAVQRAVQSLVVTRLIGLAGDDQAAPEVRATATEALRSLLARINIPFPDAPHRRAIRDDIERFLDRPMPERSRPDPPPTPAGDPIGGGGS</sequence>
<feature type="region of interest" description="Disordered" evidence="1">
    <location>
        <begin position="800"/>
        <end position="830"/>
    </location>
</feature>
<evidence type="ECO:0000259" key="2">
    <source>
        <dbReference type="Pfam" id="PF16313"/>
    </source>
</evidence>
<evidence type="ECO:0000313" key="5">
    <source>
        <dbReference type="Proteomes" id="UP000317835"/>
    </source>
</evidence>
<dbReference type="Gene3D" id="3.40.390.10">
    <property type="entry name" value="Collagenase (Catalytic Domain)"/>
    <property type="match status" value="1"/>
</dbReference>
<organism evidence="4 5">
    <name type="scientific">Tautonia plasticadhaerens</name>
    <dbReference type="NCBI Taxonomy" id="2527974"/>
    <lineage>
        <taxon>Bacteria</taxon>
        <taxon>Pseudomonadati</taxon>
        <taxon>Planctomycetota</taxon>
        <taxon>Planctomycetia</taxon>
        <taxon>Isosphaerales</taxon>
        <taxon>Isosphaeraceae</taxon>
        <taxon>Tautonia</taxon>
    </lineage>
</organism>
<feature type="domain" description="EcxA zinc-binding" evidence="2">
    <location>
        <begin position="421"/>
        <end position="733"/>
    </location>
</feature>
<evidence type="ECO:0000256" key="1">
    <source>
        <dbReference type="SAM" id="MobiDB-lite"/>
    </source>
</evidence>
<dbReference type="KEGG" id="tpla:ElP_24230"/>
<dbReference type="GO" id="GO:0008237">
    <property type="term" value="F:metallopeptidase activity"/>
    <property type="evidence" value="ECO:0007669"/>
    <property type="project" value="InterPro"/>
</dbReference>
<feature type="domain" description="DUF5117" evidence="3">
    <location>
        <begin position="77"/>
        <end position="273"/>
    </location>
</feature>
<dbReference type="PANTHER" id="PTHR38478">
    <property type="entry name" value="PEPTIDASE M1A AND M12B"/>
    <property type="match status" value="1"/>
</dbReference>
<evidence type="ECO:0000259" key="3">
    <source>
        <dbReference type="Pfam" id="PF17148"/>
    </source>
</evidence>
<dbReference type="CDD" id="cd04276">
    <property type="entry name" value="ZnMc_MMP_like_2"/>
    <property type="match status" value="1"/>
</dbReference>
<dbReference type="InterPro" id="IPR024079">
    <property type="entry name" value="MetalloPept_cat_dom_sf"/>
</dbReference>
<dbReference type="PANTHER" id="PTHR38478:SF1">
    <property type="entry name" value="ZINC DEPENDENT METALLOPROTEASE DOMAIN LIPOPROTEIN"/>
    <property type="match status" value="1"/>
</dbReference>
<feature type="compositionally biased region" description="Basic and acidic residues" evidence="1">
    <location>
        <begin position="800"/>
        <end position="814"/>
    </location>
</feature>
<dbReference type="InterPro" id="IPR034032">
    <property type="entry name" value="Zn_MMP-like_bac"/>
</dbReference>
<reference evidence="4 5" key="1">
    <citation type="submission" date="2019-02" db="EMBL/GenBank/DDBJ databases">
        <title>Deep-cultivation of Planctomycetes and their phenomic and genomic characterization uncovers novel biology.</title>
        <authorList>
            <person name="Wiegand S."/>
            <person name="Jogler M."/>
            <person name="Boedeker C."/>
            <person name="Pinto D."/>
            <person name="Vollmers J."/>
            <person name="Rivas-Marin E."/>
            <person name="Kohn T."/>
            <person name="Peeters S.H."/>
            <person name="Heuer A."/>
            <person name="Rast P."/>
            <person name="Oberbeckmann S."/>
            <person name="Bunk B."/>
            <person name="Jeske O."/>
            <person name="Meyerdierks A."/>
            <person name="Storesund J.E."/>
            <person name="Kallscheuer N."/>
            <person name="Luecker S."/>
            <person name="Lage O.M."/>
            <person name="Pohl T."/>
            <person name="Merkel B.J."/>
            <person name="Hornburger P."/>
            <person name="Mueller R.-W."/>
            <person name="Bruemmer F."/>
            <person name="Labrenz M."/>
            <person name="Spormann A.M."/>
            <person name="Op den Camp H."/>
            <person name="Overmann J."/>
            <person name="Amann R."/>
            <person name="Jetten M.S.M."/>
            <person name="Mascher T."/>
            <person name="Medema M.H."/>
            <person name="Devos D.P."/>
            <person name="Kaster A.-K."/>
            <person name="Ovreas L."/>
            <person name="Rohde M."/>
            <person name="Galperin M.Y."/>
            <person name="Jogler C."/>
        </authorList>
    </citation>
    <scope>NUCLEOTIDE SEQUENCE [LARGE SCALE GENOMIC DNA]</scope>
    <source>
        <strain evidence="4 5">ElP</strain>
    </source>
</reference>
<keyword evidence="5" id="KW-1185">Reference proteome</keyword>
<dbReference type="OrthoDB" id="9776599at2"/>
<dbReference type="SUPFAM" id="SSF55486">
    <property type="entry name" value="Metalloproteases ('zincins'), catalytic domain"/>
    <property type="match status" value="1"/>
</dbReference>
<proteinExistence type="predicted"/>
<accession>A0A518H141</accession>